<comment type="catalytic activity">
    <reaction evidence="8">
        <text>a 2'-deoxycytidine in DNA + S-adenosyl-L-methionine = an N(4)-methyl-2'-deoxycytidine in DNA + S-adenosyl-L-homocysteine + H(+)</text>
        <dbReference type="Rhea" id="RHEA:16857"/>
        <dbReference type="Rhea" id="RHEA-COMP:11369"/>
        <dbReference type="Rhea" id="RHEA-COMP:13674"/>
        <dbReference type="ChEBI" id="CHEBI:15378"/>
        <dbReference type="ChEBI" id="CHEBI:57856"/>
        <dbReference type="ChEBI" id="CHEBI:59789"/>
        <dbReference type="ChEBI" id="CHEBI:85452"/>
        <dbReference type="ChEBI" id="CHEBI:137933"/>
        <dbReference type="EC" id="2.1.1.113"/>
    </reaction>
</comment>
<keyword evidence="11" id="KW-0614">Plasmid</keyword>
<geneLocation type="plasmid" evidence="11 12">
    <name>unnamed02</name>
</geneLocation>
<dbReference type="GO" id="GO:0008168">
    <property type="term" value="F:methyltransferase activity"/>
    <property type="evidence" value="ECO:0007669"/>
    <property type="project" value="UniProtKB-KW"/>
</dbReference>
<keyword evidence="2 11" id="KW-0489">Methyltransferase</keyword>
<evidence type="ECO:0000256" key="8">
    <source>
        <dbReference type="ARBA" id="ARBA00049120"/>
    </source>
</evidence>
<evidence type="ECO:0000256" key="1">
    <source>
        <dbReference type="ARBA" id="ARBA00010203"/>
    </source>
</evidence>
<dbReference type="Gene3D" id="3.40.50.150">
    <property type="entry name" value="Vaccinia Virus protein VP39"/>
    <property type="match status" value="2"/>
</dbReference>
<evidence type="ECO:0000256" key="4">
    <source>
        <dbReference type="ARBA" id="ARBA00022691"/>
    </source>
</evidence>
<evidence type="ECO:0000256" key="5">
    <source>
        <dbReference type="ARBA" id="ARBA00022747"/>
    </source>
</evidence>
<evidence type="ECO:0000256" key="3">
    <source>
        <dbReference type="ARBA" id="ARBA00022679"/>
    </source>
</evidence>
<organism evidence="11 12">
    <name type="scientific">Sulfitobacter faviae</name>
    <dbReference type="NCBI Taxonomy" id="1775881"/>
    <lineage>
        <taxon>Bacteria</taxon>
        <taxon>Pseudomonadati</taxon>
        <taxon>Pseudomonadota</taxon>
        <taxon>Alphaproteobacteria</taxon>
        <taxon>Rhodobacterales</taxon>
        <taxon>Roseobacteraceae</taxon>
        <taxon>Sulfitobacter</taxon>
    </lineage>
</organism>
<keyword evidence="6" id="KW-0238">DNA-binding</keyword>
<name>A0ABZ0V5B4_9RHOB</name>
<feature type="region of interest" description="Disordered" evidence="9">
    <location>
        <begin position="1"/>
        <end position="44"/>
    </location>
</feature>
<evidence type="ECO:0000256" key="7">
    <source>
        <dbReference type="ARBA" id="ARBA00047942"/>
    </source>
</evidence>
<dbReference type="Proteomes" id="UP001326567">
    <property type="component" value="Plasmid unnamed02"/>
</dbReference>
<protein>
    <submittedName>
        <fullName evidence="11">DNA methyltransferase</fullName>
    </submittedName>
</protein>
<evidence type="ECO:0000313" key="12">
    <source>
        <dbReference type="Proteomes" id="UP001326567"/>
    </source>
</evidence>
<evidence type="ECO:0000259" key="10">
    <source>
        <dbReference type="Pfam" id="PF01555"/>
    </source>
</evidence>
<gene>
    <name evidence="11" type="ORF">T7987_17325</name>
</gene>
<dbReference type="EMBL" id="CP139727">
    <property type="protein sequence ID" value="WPZ23629.1"/>
    <property type="molecule type" value="Genomic_DNA"/>
</dbReference>
<feature type="domain" description="DNA methylase N-4/N-6" evidence="10">
    <location>
        <begin position="106"/>
        <end position="163"/>
    </location>
</feature>
<accession>A0ABZ0V5B4</accession>
<comment type="catalytic activity">
    <reaction evidence="7">
        <text>a 2'-deoxyadenosine in DNA + S-adenosyl-L-methionine = an N(6)-methyl-2'-deoxyadenosine in DNA + S-adenosyl-L-homocysteine + H(+)</text>
        <dbReference type="Rhea" id="RHEA:15197"/>
        <dbReference type="Rhea" id="RHEA-COMP:12418"/>
        <dbReference type="Rhea" id="RHEA-COMP:12419"/>
        <dbReference type="ChEBI" id="CHEBI:15378"/>
        <dbReference type="ChEBI" id="CHEBI:57856"/>
        <dbReference type="ChEBI" id="CHEBI:59789"/>
        <dbReference type="ChEBI" id="CHEBI:90615"/>
        <dbReference type="ChEBI" id="CHEBI:90616"/>
        <dbReference type="EC" id="2.1.1.72"/>
    </reaction>
</comment>
<keyword evidence="5" id="KW-0680">Restriction system</keyword>
<dbReference type="GO" id="GO:0032259">
    <property type="term" value="P:methylation"/>
    <property type="evidence" value="ECO:0007669"/>
    <property type="project" value="UniProtKB-KW"/>
</dbReference>
<proteinExistence type="inferred from homology"/>
<keyword evidence="12" id="KW-1185">Reference proteome</keyword>
<evidence type="ECO:0000256" key="2">
    <source>
        <dbReference type="ARBA" id="ARBA00022603"/>
    </source>
</evidence>
<evidence type="ECO:0000256" key="6">
    <source>
        <dbReference type="ARBA" id="ARBA00023125"/>
    </source>
</evidence>
<keyword evidence="4" id="KW-0949">S-adenosyl-L-methionine</keyword>
<comment type="similarity">
    <text evidence="1">Belongs to the N(4)/N(6)-methyltransferase family. N(4) subfamily.</text>
</comment>
<dbReference type="SUPFAM" id="SSF53335">
    <property type="entry name" value="S-adenosyl-L-methionine-dependent methyltransferases"/>
    <property type="match status" value="2"/>
</dbReference>
<evidence type="ECO:0000256" key="9">
    <source>
        <dbReference type="SAM" id="MobiDB-lite"/>
    </source>
</evidence>
<dbReference type="InterPro" id="IPR002941">
    <property type="entry name" value="DNA_methylase_N4/N6"/>
</dbReference>
<evidence type="ECO:0000313" key="11">
    <source>
        <dbReference type="EMBL" id="WPZ23629.1"/>
    </source>
</evidence>
<dbReference type="InterPro" id="IPR017985">
    <property type="entry name" value="MeTrfase_CN4_CS"/>
</dbReference>
<feature type="compositionally biased region" description="Basic and acidic residues" evidence="9">
    <location>
        <begin position="1"/>
        <end position="16"/>
    </location>
</feature>
<keyword evidence="3" id="KW-0808">Transferase</keyword>
<sequence length="488" mass="53972">MSSHEPETYLSLEKKPKAVTKAEPPINLEKKRQNTGSDDPALPQIDAAHLPKSFQPPLSEGPDALEFLKDIREASDHGKLTSTYIDHDIPYYCGAFFKSGGERLHALYEFPYRAAFPPFLPAFFINALSCEGDIVHDPFGGSGTVAIEAARTGRIAYSSDINPLAKIITVPRIGPEVTFEAVDQALATVDWEKGEAAPLDLSDAFFHPRTAFKLQVLRRWLELNISLEGSEADPIAAWIFMVVLARLTGHSQGYMSGYTLPPNQATTVARQRRINAKRGETPPEKDVRSIILKKTASLLRHGMPPFNSNHRIEVGPASDTPWIESESVSLVVTSPPFSTVVDYGFEHWLRFKFAGIEKESIAFSHIASLADWTAMIRETLVELMRVVKPGGYIAMEVGEIRRGTVKLERLVWQAAEGLPCRRLGVIVHDAKFTKSSHIYNVTNGVRGTNTNRIVLLQREEASAWQHAGRASSPFTCSTGARIVLDSVT</sequence>
<dbReference type="RefSeq" id="WP_322329992.1">
    <property type="nucleotide sequence ID" value="NZ_CP139727.1"/>
</dbReference>
<reference evidence="11 12" key="1">
    <citation type="submission" date="2023-11" db="EMBL/GenBank/DDBJ databases">
        <title>From the Deep-Sea to the Surface: Bacterial Genomes Isolated from the Moytirra Hydrothermal Vent Plume.</title>
        <authorList>
            <person name="Major S.R."/>
        </authorList>
    </citation>
    <scope>NUCLEOTIDE SEQUENCE [LARGE SCALE GENOMIC DNA]</scope>
    <source>
        <strain evidence="11 12">OXR-9</strain>
        <plasmid evidence="11 12">unnamed02</plasmid>
    </source>
</reference>
<dbReference type="Pfam" id="PF01555">
    <property type="entry name" value="N6_N4_Mtase"/>
    <property type="match status" value="1"/>
</dbReference>
<dbReference type="PROSITE" id="PS00093">
    <property type="entry name" value="N4_MTASE"/>
    <property type="match status" value="1"/>
</dbReference>
<dbReference type="InterPro" id="IPR029063">
    <property type="entry name" value="SAM-dependent_MTases_sf"/>
</dbReference>